<evidence type="ECO:0000256" key="4">
    <source>
        <dbReference type="ARBA" id="ARBA00023204"/>
    </source>
</evidence>
<evidence type="ECO:0000256" key="5">
    <source>
        <dbReference type="ARBA" id="ARBA00023242"/>
    </source>
</evidence>
<evidence type="ECO:0000256" key="1">
    <source>
        <dbReference type="ARBA" id="ARBA00004123"/>
    </source>
</evidence>
<evidence type="ECO:0000259" key="7">
    <source>
        <dbReference type="Pfam" id="PF17913"/>
    </source>
</evidence>
<evidence type="ECO:0000313" key="8">
    <source>
        <dbReference type="EMBL" id="GFT86226.1"/>
    </source>
</evidence>
<dbReference type="EMBL" id="BMAW01073080">
    <property type="protein sequence ID" value="GFT86226.1"/>
    <property type="molecule type" value="Genomic_DNA"/>
</dbReference>
<feature type="region of interest" description="Disordered" evidence="6">
    <location>
        <begin position="115"/>
        <end position="165"/>
    </location>
</feature>
<dbReference type="SUPFAM" id="SSF49879">
    <property type="entry name" value="SMAD/FHA domain"/>
    <property type="match status" value="1"/>
</dbReference>
<dbReference type="AlphaFoldDB" id="A0A8X6PW06"/>
<keyword evidence="5" id="KW-0539">Nucleus</keyword>
<keyword evidence="2" id="KW-0227">DNA damage</keyword>
<dbReference type="Proteomes" id="UP000887013">
    <property type="component" value="Unassembled WGS sequence"/>
</dbReference>
<sequence>MSLKTGEMKQCLLRSRNYKYRDVVLPNQVPVIVGRGPQTKIRDRKCSKNQVQIIADYEKKKAVIQQLGPNPSEVDNKLLVFQAEAEVSDGASINLLEEDLKFTLEFLDSEPKIRNKHHSKISPDVTPKKLKTTNSIRDENSFSLSKSEDSSPSTSNAETNCTDGTAEKMTDEVKEMQSEQESVQKTIMNAFSSLSTEDRWEEYDHSKILIFTPVGLRPQDKVIV</sequence>
<accession>A0A8X6PW06</accession>
<comment type="caution">
    <text evidence="8">The sequence shown here is derived from an EMBL/GenBank/DDBJ whole genome shotgun (WGS) entry which is preliminary data.</text>
</comment>
<dbReference type="GO" id="GO:0016787">
    <property type="term" value="F:hydrolase activity"/>
    <property type="evidence" value="ECO:0007669"/>
    <property type="project" value="UniProtKB-KW"/>
</dbReference>
<dbReference type="InterPro" id="IPR008984">
    <property type="entry name" value="SMAD_FHA_dom_sf"/>
</dbReference>
<dbReference type="Gene3D" id="2.60.200.20">
    <property type="match status" value="1"/>
</dbReference>
<keyword evidence="4" id="KW-0234">DNA repair</keyword>
<dbReference type="GO" id="GO:0005634">
    <property type="term" value="C:nucleus"/>
    <property type="evidence" value="ECO:0007669"/>
    <property type="project" value="UniProtKB-SubCell"/>
</dbReference>
<dbReference type="Pfam" id="PF17913">
    <property type="entry name" value="FHA_2"/>
    <property type="match status" value="1"/>
</dbReference>
<evidence type="ECO:0000256" key="3">
    <source>
        <dbReference type="ARBA" id="ARBA00022801"/>
    </source>
</evidence>
<dbReference type="OrthoDB" id="19045at2759"/>
<evidence type="ECO:0000313" key="9">
    <source>
        <dbReference type="Proteomes" id="UP000887013"/>
    </source>
</evidence>
<keyword evidence="9" id="KW-1185">Reference proteome</keyword>
<dbReference type="GO" id="GO:0006281">
    <property type="term" value="P:DNA repair"/>
    <property type="evidence" value="ECO:0007669"/>
    <property type="project" value="UniProtKB-KW"/>
</dbReference>
<name>A0A8X6PW06_NEPPI</name>
<feature type="compositionally biased region" description="Polar residues" evidence="6">
    <location>
        <begin position="141"/>
        <end position="163"/>
    </location>
</feature>
<evidence type="ECO:0000256" key="6">
    <source>
        <dbReference type="SAM" id="MobiDB-lite"/>
    </source>
</evidence>
<protein>
    <recommendedName>
        <fullName evidence="7">PNK FHA domain-containing protein</fullName>
    </recommendedName>
</protein>
<comment type="subcellular location">
    <subcellularLocation>
        <location evidence="1">Nucleus</location>
    </subcellularLocation>
</comment>
<gene>
    <name evidence="8" type="ORF">NPIL_88431</name>
</gene>
<evidence type="ECO:0000256" key="2">
    <source>
        <dbReference type="ARBA" id="ARBA00022763"/>
    </source>
</evidence>
<feature type="domain" description="PNK FHA" evidence="7">
    <location>
        <begin position="11"/>
        <end position="76"/>
    </location>
</feature>
<keyword evidence="3" id="KW-0378">Hydrolase</keyword>
<proteinExistence type="predicted"/>
<reference evidence="8" key="1">
    <citation type="submission" date="2020-08" db="EMBL/GenBank/DDBJ databases">
        <title>Multicomponent nature underlies the extraordinary mechanical properties of spider dragline silk.</title>
        <authorList>
            <person name="Kono N."/>
            <person name="Nakamura H."/>
            <person name="Mori M."/>
            <person name="Yoshida Y."/>
            <person name="Ohtoshi R."/>
            <person name="Malay A.D."/>
            <person name="Moran D.A.P."/>
            <person name="Tomita M."/>
            <person name="Numata K."/>
            <person name="Arakawa K."/>
        </authorList>
    </citation>
    <scope>NUCLEOTIDE SEQUENCE</scope>
</reference>
<dbReference type="InterPro" id="IPR041388">
    <property type="entry name" value="FHA_2"/>
</dbReference>
<organism evidence="8 9">
    <name type="scientific">Nephila pilipes</name>
    <name type="common">Giant wood spider</name>
    <name type="synonym">Nephila maculata</name>
    <dbReference type="NCBI Taxonomy" id="299642"/>
    <lineage>
        <taxon>Eukaryota</taxon>
        <taxon>Metazoa</taxon>
        <taxon>Ecdysozoa</taxon>
        <taxon>Arthropoda</taxon>
        <taxon>Chelicerata</taxon>
        <taxon>Arachnida</taxon>
        <taxon>Araneae</taxon>
        <taxon>Araneomorphae</taxon>
        <taxon>Entelegynae</taxon>
        <taxon>Araneoidea</taxon>
        <taxon>Nephilidae</taxon>
        <taxon>Nephila</taxon>
    </lineage>
</organism>